<proteinExistence type="predicted"/>
<comment type="caution">
    <text evidence="2">The sequence shown here is derived from an EMBL/GenBank/DDBJ whole genome shotgun (WGS) entry which is preliminary data.</text>
</comment>
<dbReference type="GO" id="GO:0016787">
    <property type="term" value="F:hydrolase activity"/>
    <property type="evidence" value="ECO:0007669"/>
    <property type="project" value="UniProtKB-KW"/>
</dbReference>
<feature type="domain" description="AB hydrolase-1" evidence="1">
    <location>
        <begin position="33"/>
        <end position="280"/>
    </location>
</feature>
<dbReference type="Proteomes" id="UP000265768">
    <property type="component" value="Unassembled WGS sequence"/>
</dbReference>
<gene>
    <name evidence="2" type="ORF">D5H75_13285</name>
</gene>
<dbReference type="PRINTS" id="PR00111">
    <property type="entry name" value="ABHYDROLASE"/>
</dbReference>
<keyword evidence="3" id="KW-1185">Reference proteome</keyword>
<dbReference type="AlphaFoldDB" id="A0A3A4AVW8"/>
<protein>
    <submittedName>
        <fullName evidence="2">Alpha/beta hydrolase</fullName>
    </submittedName>
</protein>
<evidence type="ECO:0000313" key="3">
    <source>
        <dbReference type="Proteomes" id="UP000265768"/>
    </source>
</evidence>
<sequence>MGGETVAVEGVFSADRTRWLAVAQRGKIDGGRPVFLLHGTPGSRLGPLPRSGLLYRLGVRLITYDRPGYGHSDRHPGRSVGDVAADVAAIADRLGIGTFAVAGRSGGGPHALACAALMPDRVTRAAVLVGLAPREAEGLDWFDGMTETNIEEYMTAIHGRGLLAARLAPTASEIREDPIQLVNALYDELTDSDRRVVADTGIRRMLVKNYAEAVRRSPDGWIDDAIAFCSPWGFDPAQITVPTLVWHGEDDRFSPLGHARWLAERIPKATMLIQRGAAHFHALHVLPDLLPWLTSAPGAALPAPAVSAVPAPVSEPAAEGSPA</sequence>
<dbReference type="PANTHER" id="PTHR43433">
    <property type="entry name" value="HYDROLASE, ALPHA/BETA FOLD FAMILY PROTEIN"/>
    <property type="match status" value="1"/>
</dbReference>
<name>A0A3A4AVW8_9ACTN</name>
<dbReference type="InterPro" id="IPR050471">
    <property type="entry name" value="AB_hydrolase"/>
</dbReference>
<evidence type="ECO:0000259" key="1">
    <source>
        <dbReference type="Pfam" id="PF00561"/>
    </source>
</evidence>
<dbReference type="Pfam" id="PF00561">
    <property type="entry name" value="Abhydrolase_1"/>
    <property type="match status" value="1"/>
</dbReference>
<keyword evidence="2" id="KW-0378">Hydrolase</keyword>
<dbReference type="SUPFAM" id="SSF53474">
    <property type="entry name" value="alpha/beta-Hydrolases"/>
    <property type="match status" value="1"/>
</dbReference>
<dbReference type="Gene3D" id="3.40.50.1820">
    <property type="entry name" value="alpha/beta hydrolase"/>
    <property type="match status" value="1"/>
</dbReference>
<dbReference type="EMBL" id="QZEY01000004">
    <property type="protein sequence ID" value="RJL32497.1"/>
    <property type="molecule type" value="Genomic_DNA"/>
</dbReference>
<dbReference type="OrthoDB" id="9800988at2"/>
<evidence type="ECO:0000313" key="2">
    <source>
        <dbReference type="EMBL" id="RJL32497.1"/>
    </source>
</evidence>
<dbReference type="InterPro" id="IPR000073">
    <property type="entry name" value="AB_hydrolase_1"/>
</dbReference>
<dbReference type="InterPro" id="IPR029058">
    <property type="entry name" value="AB_hydrolase_fold"/>
</dbReference>
<accession>A0A3A4AVW8</accession>
<reference evidence="2 3" key="1">
    <citation type="submission" date="2018-09" db="EMBL/GenBank/DDBJ databases">
        <title>YIM 75507 draft genome.</title>
        <authorList>
            <person name="Tang S."/>
            <person name="Feng Y."/>
        </authorList>
    </citation>
    <scope>NUCLEOTIDE SEQUENCE [LARGE SCALE GENOMIC DNA]</scope>
    <source>
        <strain evidence="2 3">YIM 75507</strain>
    </source>
</reference>
<organism evidence="2 3">
    <name type="scientific">Bailinhaonella thermotolerans</name>
    <dbReference type="NCBI Taxonomy" id="1070861"/>
    <lineage>
        <taxon>Bacteria</taxon>
        <taxon>Bacillati</taxon>
        <taxon>Actinomycetota</taxon>
        <taxon>Actinomycetes</taxon>
        <taxon>Streptosporangiales</taxon>
        <taxon>Streptosporangiaceae</taxon>
        <taxon>Bailinhaonella</taxon>
    </lineage>
</organism>
<dbReference type="PANTHER" id="PTHR43433:SF10">
    <property type="entry name" value="AB HYDROLASE-1 DOMAIN-CONTAINING PROTEIN"/>
    <property type="match status" value="1"/>
</dbReference>